<keyword evidence="8" id="KW-1185">Reference proteome</keyword>
<dbReference type="InterPro" id="IPR000878">
    <property type="entry name" value="4pyrrol_Mease"/>
</dbReference>
<dbReference type="EMBL" id="CP077062">
    <property type="protein sequence ID" value="QWZ06541.1"/>
    <property type="molecule type" value="Genomic_DNA"/>
</dbReference>
<keyword evidence="3" id="KW-0489">Methyltransferase</keyword>
<evidence type="ECO:0000256" key="3">
    <source>
        <dbReference type="ARBA" id="ARBA00022603"/>
    </source>
</evidence>
<dbReference type="PANTHER" id="PTHR43182">
    <property type="entry name" value="COBALT-PRECORRIN-6B C(15)-METHYLTRANSFERASE (DECARBOXYLATING)"/>
    <property type="match status" value="1"/>
</dbReference>
<dbReference type="GO" id="GO:0032259">
    <property type="term" value="P:methylation"/>
    <property type="evidence" value="ECO:0007669"/>
    <property type="project" value="UniProtKB-KW"/>
</dbReference>
<keyword evidence="5" id="KW-0949">S-adenosyl-L-methionine</keyword>
<dbReference type="PIRSF" id="PIRSF036428">
    <property type="entry name" value="CobL"/>
    <property type="match status" value="1"/>
</dbReference>
<evidence type="ECO:0000256" key="2">
    <source>
        <dbReference type="ARBA" id="ARBA00022573"/>
    </source>
</evidence>
<feature type="domain" description="Tetrapyrrole methylase" evidence="6">
    <location>
        <begin position="8"/>
        <end position="193"/>
    </location>
</feature>
<evidence type="ECO:0000256" key="4">
    <source>
        <dbReference type="ARBA" id="ARBA00022679"/>
    </source>
</evidence>
<evidence type="ECO:0000313" key="8">
    <source>
        <dbReference type="Proteomes" id="UP000683575"/>
    </source>
</evidence>
<evidence type="ECO:0000256" key="1">
    <source>
        <dbReference type="ARBA" id="ARBA00004953"/>
    </source>
</evidence>
<dbReference type="RefSeq" id="WP_216937531.1">
    <property type="nucleotide sequence ID" value="NZ_CP077062.1"/>
</dbReference>
<dbReference type="CDD" id="cd02440">
    <property type="entry name" value="AdoMet_MTases"/>
    <property type="match status" value="1"/>
</dbReference>
<reference evidence="7" key="1">
    <citation type="submission" date="2021-06" db="EMBL/GenBank/DDBJ databases">
        <title>Complete genome sequence of Nocardioides sp. G188.</title>
        <authorList>
            <person name="Im W.-T."/>
        </authorList>
    </citation>
    <scope>NUCLEOTIDE SEQUENCE</scope>
    <source>
        <strain evidence="7">G188</strain>
    </source>
</reference>
<dbReference type="Proteomes" id="UP000683575">
    <property type="component" value="Chromosome"/>
</dbReference>
<dbReference type="InterPro" id="IPR050714">
    <property type="entry name" value="Cobalamin_biosynth_MTase"/>
</dbReference>
<keyword evidence="2" id="KW-0169">Cobalamin biosynthesis</keyword>
<dbReference type="CDD" id="cd11644">
    <property type="entry name" value="Precorrin-6Y-MT"/>
    <property type="match status" value="1"/>
</dbReference>
<dbReference type="Pfam" id="PF00590">
    <property type="entry name" value="TP_methylase"/>
    <property type="match status" value="1"/>
</dbReference>
<evidence type="ECO:0000259" key="6">
    <source>
        <dbReference type="Pfam" id="PF00590"/>
    </source>
</evidence>
<dbReference type="InterPro" id="IPR014008">
    <property type="entry name" value="Cbl_synth_MTase_CbiT"/>
</dbReference>
<gene>
    <name evidence="7" type="primary">cbiE</name>
    <name evidence="7" type="ORF">KRR39_13250</name>
</gene>
<keyword evidence="4" id="KW-0808">Transferase</keyword>
<dbReference type="PANTHER" id="PTHR43182:SF1">
    <property type="entry name" value="COBALT-PRECORRIN-7 C(5)-METHYLTRANSFERASE"/>
    <property type="match status" value="1"/>
</dbReference>
<protein>
    <submittedName>
        <fullName evidence="7">Precorrin-6y C5,15-methyltransferase (Decarboxylating) subunit CbiE</fullName>
    </submittedName>
</protein>
<dbReference type="KEGG" id="nps:KRR39_13250"/>
<name>A0A975SVF2_9ACTN</name>
<dbReference type="AlphaFoldDB" id="A0A975SVF2"/>
<sequence length="405" mass="42375">MTALATPRVTVVGLGADGWEGLAPGARELVLDAEVLLGGPRQLALVPATDAVREPWPSPLLPALPRLLATYDGRRVVVLASGDPLLSGIATNLVALLGSEHVEVHPGISSVSLARARMGWSAESTDVVTLVGREHDAVRRCFGPGRRLVVLSSDGATPWAVAAMLVHDGYGDSTLSVLSDLGSRSEARTDATASTWRHVESPALNVVCVELVASPDALVLPPLPGLPDEAYEHDGQLTKRDLRALALSRLAPNPGELLWDVGAGAGSVGIEWMRTDPRCRAVAVESSPERAARIGRNATRLGVPGLEVRNGSAPEALAGLPGPDAVFVGGGATVPGVLDTCWDRLRPGGRLVAHAVTLETEAVLASWCKRAGGELTRVSVEQAEPLGSFTGWRPARPVVQWAVAR</sequence>
<dbReference type="GO" id="GO:0009236">
    <property type="term" value="P:cobalamin biosynthetic process"/>
    <property type="evidence" value="ECO:0007669"/>
    <property type="project" value="UniProtKB-KW"/>
</dbReference>
<dbReference type="GO" id="GO:0008276">
    <property type="term" value="F:protein methyltransferase activity"/>
    <property type="evidence" value="ECO:0007669"/>
    <property type="project" value="InterPro"/>
</dbReference>
<dbReference type="NCBIfam" id="TIGR02467">
    <property type="entry name" value="CbiE"/>
    <property type="match status" value="1"/>
</dbReference>
<dbReference type="Pfam" id="PF01135">
    <property type="entry name" value="PCMT"/>
    <property type="match status" value="1"/>
</dbReference>
<evidence type="ECO:0000313" key="7">
    <source>
        <dbReference type="EMBL" id="QWZ06541.1"/>
    </source>
</evidence>
<dbReference type="NCBIfam" id="TIGR02469">
    <property type="entry name" value="CbiT"/>
    <property type="match status" value="1"/>
</dbReference>
<accession>A0A975SVF2</accession>
<comment type="pathway">
    <text evidence="1">Cofactor biosynthesis; adenosylcobalamin biosynthesis.</text>
</comment>
<proteinExistence type="predicted"/>
<organism evidence="7 8">
    <name type="scientific">Nocardioides panacis</name>
    <dbReference type="NCBI Taxonomy" id="2849501"/>
    <lineage>
        <taxon>Bacteria</taxon>
        <taxon>Bacillati</taxon>
        <taxon>Actinomycetota</taxon>
        <taxon>Actinomycetes</taxon>
        <taxon>Propionibacteriales</taxon>
        <taxon>Nocardioidaceae</taxon>
        <taxon>Nocardioides</taxon>
    </lineage>
</organism>
<evidence type="ECO:0000256" key="5">
    <source>
        <dbReference type="ARBA" id="ARBA00022691"/>
    </source>
</evidence>
<dbReference type="InterPro" id="IPR006365">
    <property type="entry name" value="Cbl_synth_CobL"/>
</dbReference>
<dbReference type="InterPro" id="IPR012818">
    <property type="entry name" value="CbiE"/>
</dbReference>